<reference evidence="1" key="1">
    <citation type="submission" date="2019-12" db="EMBL/GenBank/DDBJ databases">
        <title>An insight into the sialome of adult female Ixodes ricinus ticks feeding for 6 days.</title>
        <authorList>
            <person name="Perner J."/>
            <person name="Ribeiro J.M.C."/>
        </authorList>
    </citation>
    <scope>NUCLEOTIDE SEQUENCE</scope>
    <source>
        <strain evidence="1">Semi-engorged</strain>
        <tissue evidence="1">Salivary glands</tissue>
    </source>
</reference>
<name>A0A6B0V9K3_IXORI</name>
<dbReference type="EMBL" id="GIFC01016609">
    <property type="protein sequence ID" value="MXU98692.1"/>
    <property type="molecule type" value="Transcribed_RNA"/>
</dbReference>
<evidence type="ECO:0000313" key="1">
    <source>
        <dbReference type="EMBL" id="MXU98692.1"/>
    </source>
</evidence>
<protein>
    <submittedName>
        <fullName evidence="1">Uncharacterized protein</fullName>
    </submittedName>
</protein>
<dbReference type="AlphaFoldDB" id="A0A6B0V9K3"/>
<organism evidence="1">
    <name type="scientific">Ixodes ricinus</name>
    <name type="common">Common tick</name>
    <name type="synonym">Acarus ricinus</name>
    <dbReference type="NCBI Taxonomy" id="34613"/>
    <lineage>
        <taxon>Eukaryota</taxon>
        <taxon>Metazoa</taxon>
        <taxon>Ecdysozoa</taxon>
        <taxon>Arthropoda</taxon>
        <taxon>Chelicerata</taxon>
        <taxon>Arachnida</taxon>
        <taxon>Acari</taxon>
        <taxon>Parasitiformes</taxon>
        <taxon>Ixodida</taxon>
        <taxon>Ixodoidea</taxon>
        <taxon>Ixodidae</taxon>
        <taxon>Ixodinae</taxon>
        <taxon>Ixodes</taxon>
    </lineage>
</organism>
<sequence length="355" mass="37940">MLRHRIVLPQLVAVHAVAAPEHDGRVDVRAGHVEADAALGRPHVLVPGEHELLFPGPAPLVLEAGRQREPLVLALELRVDAQPALLVPNLPPGIVRRLDGGVLGGLVKGHLLHEPLEGLAVEALAERLLGRQVSRVQVAVVGSPVVQVLLVLVHPHLGDPPVITSHEVPDARVREGRELAVDVPHPRAGRVHHGASALPDLEGELVLLAAPHVKAFVVATQLPEVLAADGEQTAGHHGALERLGRLGQIIGEQRQPLVVQLPVERAPRSFVLRPVRERLVVDDVDEGAHHGPVVLGDGLQERRQPVGVGLRVRVEEDEHVARRLPGTHQPGADQALALCGPHHVHVGEVLGDVVF</sequence>
<accession>A0A6B0V9K3</accession>
<proteinExistence type="predicted"/>